<dbReference type="InterPro" id="IPR039126">
    <property type="entry name" value="GGACT"/>
</dbReference>
<proteinExistence type="inferred from homology"/>
<evidence type="ECO:0000256" key="3">
    <source>
        <dbReference type="ARBA" id="ARBA00023315"/>
    </source>
</evidence>
<name>A0AA88CUC8_FICCA</name>
<dbReference type="CDD" id="cd06661">
    <property type="entry name" value="GGCT_like"/>
    <property type="match status" value="1"/>
</dbReference>
<protein>
    <recommendedName>
        <fullName evidence="5">Gamma-glutamylcyclotransferase family protein</fullName>
    </recommendedName>
</protein>
<dbReference type="Pfam" id="PF06094">
    <property type="entry name" value="GGACT"/>
    <property type="match status" value="1"/>
</dbReference>
<feature type="domain" description="Gamma-glutamylcyclotransferase AIG2-like" evidence="7">
    <location>
        <begin position="2"/>
        <end position="67"/>
    </location>
</feature>
<keyword evidence="3" id="KW-0012">Acyltransferase</keyword>
<keyword evidence="3" id="KW-0808">Transferase</keyword>
<comment type="function">
    <text evidence="1">Putative gamma-glutamylcyclotransferase.</text>
</comment>
<feature type="region of interest" description="Disordered" evidence="6">
    <location>
        <begin position="75"/>
        <end position="100"/>
    </location>
</feature>
<dbReference type="Gramene" id="FCD_00025129-RA">
    <property type="protein sequence ID" value="FCD_00025129-RA:cds"/>
    <property type="gene ID" value="FCD_00025129"/>
</dbReference>
<dbReference type="GO" id="GO:0005829">
    <property type="term" value="C:cytosol"/>
    <property type="evidence" value="ECO:0007669"/>
    <property type="project" value="TreeGrafter"/>
</dbReference>
<dbReference type="GO" id="GO:0016746">
    <property type="term" value="F:acyltransferase activity"/>
    <property type="evidence" value="ECO:0007669"/>
    <property type="project" value="UniProtKB-KW"/>
</dbReference>
<sequence>MPYLINLPGQGHRVSGELYSVTDRGLAPLDQFEGVAVGHYERLPIRVVSEARRDQALVSAEAYFAPRSFGETLMGKGGRVRRDRPSAKRRGWPSLLSGDS</sequence>
<accession>A0AA88CUC8</accession>
<dbReference type="Gene3D" id="3.10.490.10">
    <property type="entry name" value="Gamma-glutamyl cyclotransferase-like"/>
    <property type="match status" value="1"/>
</dbReference>
<dbReference type="InterPro" id="IPR009288">
    <property type="entry name" value="AIG2-like_dom"/>
</dbReference>
<dbReference type="AlphaFoldDB" id="A0AA88CUC8"/>
<evidence type="ECO:0000256" key="5">
    <source>
        <dbReference type="RuleBase" id="RU367036"/>
    </source>
</evidence>
<dbReference type="Proteomes" id="UP001187192">
    <property type="component" value="Unassembled WGS sequence"/>
</dbReference>
<evidence type="ECO:0000256" key="2">
    <source>
        <dbReference type="ARBA" id="ARBA00008861"/>
    </source>
</evidence>
<evidence type="ECO:0000313" key="9">
    <source>
        <dbReference type="Proteomes" id="UP001187192"/>
    </source>
</evidence>
<evidence type="ECO:0000256" key="4">
    <source>
        <dbReference type="PIRSR" id="PIRSR639126-1"/>
    </source>
</evidence>
<comment type="caution">
    <text evidence="8">The sequence shown here is derived from an EMBL/GenBank/DDBJ whole genome shotgun (WGS) entry which is preliminary data.</text>
</comment>
<evidence type="ECO:0000256" key="1">
    <source>
        <dbReference type="ARBA" id="ARBA00002782"/>
    </source>
</evidence>
<dbReference type="SUPFAM" id="SSF110857">
    <property type="entry name" value="Gamma-glutamyl cyclotransferase-like"/>
    <property type="match status" value="1"/>
</dbReference>
<dbReference type="GO" id="GO:0061929">
    <property type="term" value="F:gamma-glutamylaminecyclotransferase activity"/>
    <property type="evidence" value="ECO:0007669"/>
    <property type="project" value="InterPro"/>
</dbReference>
<feature type="compositionally biased region" description="Basic residues" evidence="6">
    <location>
        <begin position="78"/>
        <end position="91"/>
    </location>
</feature>
<evidence type="ECO:0000313" key="8">
    <source>
        <dbReference type="EMBL" id="GMN30581.1"/>
    </source>
</evidence>
<organism evidence="8 9">
    <name type="scientific">Ficus carica</name>
    <name type="common">Common fig</name>
    <dbReference type="NCBI Taxonomy" id="3494"/>
    <lineage>
        <taxon>Eukaryota</taxon>
        <taxon>Viridiplantae</taxon>
        <taxon>Streptophyta</taxon>
        <taxon>Embryophyta</taxon>
        <taxon>Tracheophyta</taxon>
        <taxon>Spermatophyta</taxon>
        <taxon>Magnoliopsida</taxon>
        <taxon>eudicotyledons</taxon>
        <taxon>Gunneridae</taxon>
        <taxon>Pentapetalae</taxon>
        <taxon>rosids</taxon>
        <taxon>fabids</taxon>
        <taxon>Rosales</taxon>
        <taxon>Moraceae</taxon>
        <taxon>Ficeae</taxon>
        <taxon>Ficus</taxon>
    </lineage>
</organism>
<dbReference type="InterPro" id="IPR036568">
    <property type="entry name" value="GGCT-like_sf"/>
</dbReference>
<keyword evidence="9" id="KW-1185">Reference proteome</keyword>
<evidence type="ECO:0000259" key="7">
    <source>
        <dbReference type="Pfam" id="PF06094"/>
    </source>
</evidence>
<reference evidence="8" key="1">
    <citation type="submission" date="2023-07" db="EMBL/GenBank/DDBJ databases">
        <title>draft genome sequence of fig (Ficus carica).</title>
        <authorList>
            <person name="Takahashi T."/>
            <person name="Nishimura K."/>
        </authorList>
    </citation>
    <scope>NUCLEOTIDE SEQUENCE</scope>
</reference>
<dbReference type="PANTHER" id="PTHR12510:SF15">
    <property type="entry name" value="GAMMA-GLUTAMYLCYCLOTRANSFERASE FAMILY PROTEIN"/>
    <property type="match status" value="1"/>
</dbReference>
<gene>
    <name evidence="8" type="ORF">TIFTF001_002866</name>
</gene>
<evidence type="ECO:0000256" key="6">
    <source>
        <dbReference type="SAM" id="MobiDB-lite"/>
    </source>
</evidence>
<dbReference type="PANTHER" id="PTHR12510">
    <property type="entry name" value="TROPONIN C-AKIN-1 PROTEIN"/>
    <property type="match status" value="1"/>
</dbReference>
<comment type="similarity">
    <text evidence="2 5">Belongs to the gamma-glutamylcyclotransferase family.</text>
</comment>
<dbReference type="InterPro" id="IPR013024">
    <property type="entry name" value="GGCT-like"/>
</dbReference>
<dbReference type="EMBL" id="BTGU01000003">
    <property type="protein sequence ID" value="GMN30581.1"/>
    <property type="molecule type" value="Genomic_DNA"/>
</dbReference>
<feature type="active site" description="Proton acceptor" evidence="4">
    <location>
        <position position="33"/>
    </location>
</feature>